<evidence type="ECO:0000313" key="3">
    <source>
        <dbReference type="Proteomes" id="UP000295023"/>
    </source>
</evidence>
<accession>A0A4R4D9B8</accession>
<dbReference type="Pfam" id="PF12679">
    <property type="entry name" value="ABC2_membrane_2"/>
    <property type="match status" value="1"/>
</dbReference>
<dbReference type="RefSeq" id="WP_132293982.1">
    <property type="nucleotide sequence ID" value="NZ_SKBM01000024.1"/>
</dbReference>
<keyword evidence="1" id="KW-1133">Transmembrane helix</keyword>
<protein>
    <submittedName>
        <fullName evidence="2">ABC transporter permease</fullName>
    </submittedName>
</protein>
<dbReference type="AlphaFoldDB" id="A0A4R4D9B8"/>
<sequence>MKGVLLMADKEIREGIRNRWVVAATLLLAALALTLAFLGAAPAGRVGAGALEVVVVSLSSLSIFLLPLIALLLSHDAIVGEAERGTLLLLLSYPLSRWQVVLGKFVGHVVILGFATLLGYGAAALALALSGQPIGSSAWQAFGAMLGSSVLLGAVFVALGILVSTLVRDRGAAAGIAVGLWLLLVLLWDMALLGVLVADAGQHLTSGAVDALLLLNPADAYRLFNLAGLADVRLLSGMAALGGGSGLAPALLLAGLAAWALLPLAAATALFARREL</sequence>
<dbReference type="GO" id="GO:0140359">
    <property type="term" value="F:ABC-type transporter activity"/>
    <property type="evidence" value="ECO:0007669"/>
    <property type="project" value="InterPro"/>
</dbReference>
<feature type="transmembrane region" description="Helical" evidence="1">
    <location>
        <begin position="250"/>
        <end position="272"/>
    </location>
</feature>
<feature type="transmembrane region" description="Helical" evidence="1">
    <location>
        <begin position="175"/>
        <end position="198"/>
    </location>
</feature>
<dbReference type="EMBL" id="SKBM01000024">
    <property type="protein sequence ID" value="TCZ55993.1"/>
    <property type="molecule type" value="Genomic_DNA"/>
</dbReference>
<feature type="transmembrane region" description="Helical" evidence="1">
    <location>
        <begin position="53"/>
        <end position="74"/>
    </location>
</feature>
<feature type="transmembrane region" description="Helical" evidence="1">
    <location>
        <begin position="20"/>
        <end position="41"/>
    </location>
</feature>
<reference evidence="2 3" key="1">
    <citation type="submission" date="2019-03" db="EMBL/GenBank/DDBJ databases">
        <title>Paracraurococcus aquatilis NE82 genome sequence.</title>
        <authorList>
            <person name="Zhao Y."/>
            <person name="Du Z."/>
        </authorList>
    </citation>
    <scope>NUCLEOTIDE SEQUENCE [LARGE SCALE GENOMIC DNA]</scope>
    <source>
        <strain evidence="2 3">NE82</strain>
    </source>
</reference>
<dbReference type="OrthoDB" id="9805862at2"/>
<keyword evidence="1" id="KW-0812">Transmembrane</keyword>
<dbReference type="PANTHER" id="PTHR43471">
    <property type="entry name" value="ABC TRANSPORTER PERMEASE"/>
    <property type="match status" value="1"/>
</dbReference>
<name>A0A4R4D9B8_9PROT</name>
<evidence type="ECO:0000313" key="2">
    <source>
        <dbReference type="EMBL" id="TCZ55993.1"/>
    </source>
</evidence>
<comment type="caution">
    <text evidence="2">The sequence shown here is derived from an EMBL/GenBank/DDBJ whole genome shotgun (WGS) entry which is preliminary data.</text>
</comment>
<dbReference type="GO" id="GO:0005886">
    <property type="term" value="C:plasma membrane"/>
    <property type="evidence" value="ECO:0007669"/>
    <property type="project" value="UniProtKB-SubCell"/>
</dbReference>
<organism evidence="2 3">
    <name type="scientific">Roseicella aquatilis</name>
    <dbReference type="NCBI Taxonomy" id="2527868"/>
    <lineage>
        <taxon>Bacteria</taxon>
        <taxon>Pseudomonadati</taxon>
        <taxon>Pseudomonadota</taxon>
        <taxon>Alphaproteobacteria</taxon>
        <taxon>Acetobacterales</taxon>
        <taxon>Roseomonadaceae</taxon>
        <taxon>Roseicella</taxon>
    </lineage>
</organism>
<dbReference type="PANTHER" id="PTHR43471:SF1">
    <property type="entry name" value="ABC TRANSPORTER PERMEASE PROTEIN NOSY-RELATED"/>
    <property type="match status" value="1"/>
</dbReference>
<evidence type="ECO:0000256" key="1">
    <source>
        <dbReference type="SAM" id="Phobius"/>
    </source>
</evidence>
<keyword evidence="1" id="KW-0472">Membrane</keyword>
<proteinExistence type="predicted"/>
<gene>
    <name evidence="2" type="ORF">EXY23_20580</name>
</gene>
<feature type="transmembrane region" description="Helical" evidence="1">
    <location>
        <begin position="105"/>
        <end position="129"/>
    </location>
</feature>
<dbReference type="Proteomes" id="UP000295023">
    <property type="component" value="Unassembled WGS sequence"/>
</dbReference>
<feature type="transmembrane region" description="Helical" evidence="1">
    <location>
        <begin position="141"/>
        <end position="163"/>
    </location>
</feature>
<keyword evidence="3" id="KW-1185">Reference proteome</keyword>